<feature type="chain" id="PRO_5046476899" evidence="1">
    <location>
        <begin position="21"/>
        <end position="114"/>
    </location>
</feature>
<feature type="signal peptide" evidence="1">
    <location>
        <begin position="1"/>
        <end position="20"/>
    </location>
</feature>
<gene>
    <name evidence="2" type="ORF">J2W94_002107</name>
</gene>
<proteinExistence type="predicted"/>
<name>A0ABU1RSR1_9GAMM</name>
<dbReference type="EMBL" id="JAVDTT010000002">
    <property type="protein sequence ID" value="MDR6841822.1"/>
    <property type="molecule type" value="Genomic_DNA"/>
</dbReference>
<evidence type="ECO:0000313" key="3">
    <source>
        <dbReference type="Proteomes" id="UP001254759"/>
    </source>
</evidence>
<organism evidence="2 3">
    <name type="scientific">Pseudoxanthomonas sacheonensis</name>
    <dbReference type="NCBI Taxonomy" id="443615"/>
    <lineage>
        <taxon>Bacteria</taxon>
        <taxon>Pseudomonadati</taxon>
        <taxon>Pseudomonadota</taxon>
        <taxon>Gammaproteobacteria</taxon>
        <taxon>Lysobacterales</taxon>
        <taxon>Lysobacteraceae</taxon>
        <taxon>Pseudoxanthomonas</taxon>
    </lineage>
</organism>
<comment type="caution">
    <text evidence="2">The sequence shown here is derived from an EMBL/GenBank/DDBJ whole genome shotgun (WGS) entry which is preliminary data.</text>
</comment>
<sequence>MNTNLVIPLAALTVLAVATAAASRISFPTEAPVEGRVVDLPAVTVHASPQDVAYFRAHRIVDLPRITVYPESTDLALFLASNTVRIVHSPVSPPQTSALDRQLAAASFDALAAR</sequence>
<evidence type="ECO:0000256" key="1">
    <source>
        <dbReference type="SAM" id="SignalP"/>
    </source>
</evidence>
<protein>
    <submittedName>
        <fullName evidence="2">Uncharacterized protein</fullName>
    </submittedName>
</protein>
<reference evidence="2 3" key="1">
    <citation type="submission" date="2023-07" db="EMBL/GenBank/DDBJ databases">
        <title>Sorghum-associated microbial communities from plants grown in Nebraska, USA.</title>
        <authorList>
            <person name="Schachtman D."/>
        </authorList>
    </citation>
    <scope>NUCLEOTIDE SEQUENCE [LARGE SCALE GENOMIC DNA]</scope>
    <source>
        <strain evidence="2 3">BE107</strain>
    </source>
</reference>
<keyword evidence="1" id="KW-0732">Signal</keyword>
<evidence type="ECO:0000313" key="2">
    <source>
        <dbReference type="EMBL" id="MDR6841822.1"/>
    </source>
</evidence>
<accession>A0ABU1RSR1</accession>
<dbReference type="RefSeq" id="WP_310092962.1">
    <property type="nucleotide sequence ID" value="NZ_JAVDTT010000002.1"/>
</dbReference>
<dbReference type="Proteomes" id="UP001254759">
    <property type="component" value="Unassembled WGS sequence"/>
</dbReference>
<keyword evidence="3" id="KW-1185">Reference proteome</keyword>